<organism evidence="2 3">
    <name type="scientific">Musa troglodytarum</name>
    <name type="common">fe'i banana</name>
    <dbReference type="NCBI Taxonomy" id="320322"/>
    <lineage>
        <taxon>Eukaryota</taxon>
        <taxon>Viridiplantae</taxon>
        <taxon>Streptophyta</taxon>
        <taxon>Embryophyta</taxon>
        <taxon>Tracheophyta</taxon>
        <taxon>Spermatophyta</taxon>
        <taxon>Magnoliopsida</taxon>
        <taxon>Liliopsida</taxon>
        <taxon>Zingiberales</taxon>
        <taxon>Musaceae</taxon>
        <taxon>Musa</taxon>
    </lineage>
</organism>
<reference evidence="2" key="1">
    <citation type="submission" date="2022-05" db="EMBL/GenBank/DDBJ databases">
        <title>The Musa troglodytarum L. genome provides insights into the mechanism of non-climacteric behaviour and enrichment of carotenoids.</title>
        <authorList>
            <person name="Wang J."/>
        </authorList>
    </citation>
    <scope>NUCLEOTIDE SEQUENCE</scope>
    <source>
        <tissue evidence="2">Leaf</tissue>
    </source>
</reference>
<dbReference type="AlphaFoldDB" id="A0A9E7IC28"/>
<gene>
    <name evidence="2" type="ORF">MUK42_08036</name>
</gene>
<evidence type="ECO:0000313" key="2">
    <source>
        <dbReference type="EMBL" id="URE48986.1"/>
    </source>
</evidence>
<accession>A0A9E7IC28</accession>
<dbReference type="EMBL" id="CP097511">
    <property type="protein sequence ID" value="URE48986.1"/>
    <property type="molecule type" value="Genomic_DNA"/>
</dbReference>
<proteinExistence type="predicted"/>
<dbReference type="Proteomes" id="UP001055439">
    <property type="component" value="Chromosome 9"/>
</dbReference>
<protein>
    <submittedName>
        <fullName evidence="2">Uncharacterized protein</fullName>
    </submittedName>
</protein>
<keyword evidence="3" id="KW-1185">Reference proteome</keyword>
<evidence type="ECO:0000256" key="1">
    <source>
        <dbReference type="SAM" id="MobiDB-lite"/>
    </source>
</evidence>
<sequence length="130" mass="14587">MDVATAAAVGRRRRRREEGRRSVASGTINPVRFRRPGQSNARLGFSSCEPFLPVDERSDSAKKPVIVEDLLLVMVPLRLSWYQSAYWNVPTTGGKLLEKQRCKDPTTQSCQLPQWYASCCMAIAKLGESQ</sequence>
<name>A0A9E7IC28_9LILI</name>
<feature type="region of interest" description="Disordered" evidence="1">
    <location>
        <begin position="1"/>
        <end position="31"/>
    </location>
</feature>
<evidence type="ECO:0000313" key="3">
    <source>
        <dbReference type="Proteomes" id="UP001055439"/>
    </source>
</evidence>